<sequence length="514" mass="54582">MIREDTGIKEKKASSTRHVRVVHSMVAVLSALLIVMFVLALIFLKPPTSIVDDKQSEEVNKHLVSQLNLTSYCPSRMTLADVNGFGEAKPSEGDITASRRYSAFGPVYTSNASSVTGKHPQQLVDHDLGDGEQVQELSDSEHQEASIHRTQLLKAARGAGTSSSVVSWATKGDLSGVQATSCLTSSFDHSFLLPSTQRGWSQQLVLYNQSTKATSVTIQAYGTRSAGRLPLATSANVVVKAVSESVFDLSAALPDQDGLFISIKGNDAPVAAVVRVSAMSGTDSKGSDFIREVGSANKQISLAGIEEHDHAELLLKGEEETPVQLAWSTPTGPIKLKQVEISARKVSRINLGEAPQNANGLLVQGDKPLVAAVQLTRTGALNQSDFTVVTPTPAAAVSAVTLPENSLGRILVMNPSASPLRLRIDGFDGDGKYVADKQLNLDKGHAEGIDFDQIGAKVSIVRLEVQSGQAVWNVRVGVPTVAQANQAGLAVLQPSSLMPQSLSIQVKQEQGIVD</sequence>
<dbReference type="EMBL" id="MWWS01000004">
    <property type="protein sequence ID" value="OZG50021.1"/>
    <property type="molecule type" value="Genomic_DNA"/>
</dbReference>
<keyword evidence="1" id="KW-0812">Transmembrane</keyword>
<dbReference type="OrthoDB" id="3240451at2"/>
<keyword evidence="3" id="KW-1185">Reference proteome</keyword>
<dbReference type="Pfam" id="PF18986">
    <property type="entry name" value="DUF5719"/>
    <property type="match status" value="1"/>
</dbReference>
<dbReference type="RefSeq" id="WP_094722561.1">
    <property type="nucleotide sequence ID" value="NZ_MWWS01000004.1"/>
</dbReference>
<evidence type="ECO:0000256" key="1">
    <source>
        <dbReference type="SAM" id="Phobius"/>
    </source>
</evidence>
<name>A0A261ET43_9BIFI</name>
<reference evidence="2 3" key="1">
    <citation type="journal article" date="2017" name="BMC Genomics">
        <title>Comparative genomic and phylogenomic analyses of the Bifidobacteriaceae family.</title>
        <authorList>
            <person name="Lugli G.A."/>
            <person name="Milani C."/>
            <person name="Turroni F."/>
            <person name="Duranti S."/>
            <person name="Mancabelli L."/>
            <person name="Mangifesta M."/>
            <person name="Ferrario C."/>
            <person name="Modesto M."/>
            <person name="Mattarelli P."/>
            <person name="Jiri K."/>
            <person name="van Sinderen D."/>
            <person name="Ventura M."/>
        </authorList>
    </citation>
    <scope>NUCLEOTIDE SEQUENCE [LARGE SCALE GENOMIC DNA]</scope>
    <source>
        <strain evidence="2 3">DSM 22924</strain>
    </source>
</reference>
<dbReference type="InterPro" id="IPR043777">
    <property type="entry name" value="DUF5719"/>
</dbReference>
<evidence type="ECO:0000313" key="2">
    <source>
        <dbReference type="EMBL" id="OZG50021.1"/>
    </source>
</evidence>
<keyword evidence="1" id="KW-1133">Transmembrane helix</keyword>
<accession>A0A261ET43</accession>
<dbReference type="AlphaFoldDB" id="A0A261ET43"/>
<gene>
    <name evidence="2" type="ORF">BOCO_0538</name>
</gene>
<keyword evidence="1" id="KW-0472">Membrane</keyword>
<proteinExistence type="predicted"/>
<evidence type="ECO:0008006" key="4">
    <source>
        <dbReference type="Google" id="ProtNLM"/>
    </source>
</evidence>
<protein>
    <recommendedName>
        <fullName evidence="4">Organic solvents resistance ABC transporter permease</fullName>
    </recommendedName>
</protein>
<organism evidence="2 3">
    <name type="scientific">Bombiscardovia coagulans</name>
    <dbReference type="NCBI Taxonomy" id="686666"/>
    <lineage>
        <taxon>Bacteria</taxon>
        <taxon>Bacillati</taxon>
        <taxon>Actinomycetota</taxon>
        <taxon>Actinomycetes</taxon>
        <taxon>Bifidobacteriales</taxon>
        <taxon>Bifidobacteriaceae</taxon>
        <taxon>Bombiscardovia</taxon>
    </lineage>
</organism>
<evidence type="ECO:0000313" key="3">
    <source>
        <dbReference type="Proteomes" id="UP000216004"/>
    </source>
</evidence>
<dbReference type="Proteomes" id="UP000216004">
    <property type="component" value="Unassembled WGS sequence"/>
</dbReference>
<feature type="transmembrane region" description="Helical" evidence="1">
    <location>
        <begin position="21"/>
        <end position="44"/>
    </location>
</feature>
<comment type="caution">
    <text evidence="2">The sequence shown here is derived from an EMBL/GenBank/DDBJ whole genome shotgun (WGS) entry which is preliminary data.</text>
</comment>